<evidence type="ECO:0000256" key="2">
    <source>
        <dbReference type="ARBA" id="ARBA00022771"/>
    </source>
</evidence>
<feature type="region of interest" description="Disordered" evidence="5">
    <location>
        <begin position="772"/>
        <end position="798"/>
    </location>
</feature>
<reference evidence="7" key="1">
    <citation type="submission" date="2022-01" db="UniProtKB">
        <authorList>
            <consortium name="EnsemblMetazoa"/>
        </authorList>
    </citation>
    <scope>IDENTIFICATION</scope>
</reference>
<feature type="compositionally biased region" description="Basic and acidic residues" evidence="5">
    <location>
        <begin position="377"/>
        <end position="400"/>
    </location>
</feature>
<feature type="compositionally biased region" description="Basic and acidic residues" evidence="5">
    <location>
        <begin position="13"/>
        <end position="25"/>
    </location>
</feature>
<dbReference type="InterPro" id="IPR051590">
    <property type="entry name" value="Replication_Regulatory_Kinase"/>
</dbReference>
<feature type="compositionally biased region" description="Pro residues" evidence="5">
    <location>
        <begin position="488"/>
        <end position="497"/>
    </location>
</feature>
<feature type="compositionally biased region" description="Polar residues" evidence="5">
    <location>
        <begin position="477"/>
        <end position="486"/>
    </location>
</feature>
<feature type="compositionally biased region" description="Polar residues" evidence="5">
    <location>
        <begin position="933"/>
        <end position="944"/>
    </location>
</feature>
<dbReference type="GO" id="GO:0031431">
    <property type="term" value="C:Dbf4-dependent protein kinase complex"/>
    <property type="evidence" value="ECO:0007669"/>
    <property type="project" value="TreeGrafter"/>
</dbReference>
<evidence type="ECO:0000313" key="8">
    <source>
        <dbReference type="Proteomes" id="UP000494040"/>
    </source>
</evidence>
<dbReference type="Pfam" id="PF07535">
    <property type="entry name" value="zf-DBF"/>
    <property type="match status" value="1"/>
</dbReference>
<proteinExistence type="predicted"/>
<dbReference type="GO" id="GO:0008270">
    <property type="term" value="F:zinc ion binding"/>
    <property type="evidence" value="ECO:0007669"/>
    <property type="project" value="UniProtKB-KW"/>
</dbReference>
<dbReference type="AlphaFoldDB" id="A0A8I6RED1"/>
<protein>
    <recommendedName>
        <fullName evidence="6">DBF4-type domain-containing protein</fullName>
    </recommendedName>
</protein>
<feature type="domain" description="DBF4-type" evidence="6">
    <location>
        <begin position="245"/>
        <end position="294"/>
    </location>
</feature>
<dbReference type="FunFam" id="6.10.250.3410:FF:000001">
    <property type="entry name" value="Protein DBF4 homolog A"/>
    <property type="match status" value="1"/>
</dbReference>
<feature type="compositionally biased region" description="Low complexity" evidence="5">
    <location>
        <begin position="782"/>
        <end position="794"/>
    </location>
</feature>
<dbReference type="RefSeq" id="XP_014241662.1">
    <property type="nucleotide sequence ID" value="XM_014386176.2"/>
</dbReference>
<dbReference type="Gene3D" id="6.10.250.3410">
    <property type="entry name" value="DBF zinc finger"/>
    <property type="match status" value="1"/>
</dbReference>
<dbReference type="InterPro" id="IPR006572">
    <property type="entry name" value="Znf_DBF"/>
</dbReference>
<keyword evidence="1" id="KW-0479">Metal-binding</keyword>
<dbReference type="GO" id="GO:0003676">
    <property type="term" value="F:nucleic acid binding"/>
    <property type="evidence" value="ECO:0007669"/>
    <property type="project" value="InterPro"/>
</dbReference>
<evidence type="ECO:0000256" key="4">
    <source>
        <dbReference type="PROSITE-ProRule" id="PRU00600"/>
    </source>
</evidence>
<evidence type="ECO:0000256" key="5">
    <source>
        <dbReference type="SAM" id="MobiDB-lite"/>
    </source>
</evidence>
<feature type="compositionally biased region" description="Basic residues" evidence="5">
    <location>
        <begin position="1"/>
        <end position="12"/>
    </location>
</feature>
<feature type="compositionally biased region" description="Polar residues" evidence="5">
    <location>
        <begin position="953"/>
        <end position="962"/>
    </location>
</feature>
<sequence>MVSPQKKNKPEKKKTPEELVKDNVSKKAKNTAKPLINKKFYLDIRNHATLKRIESKLTELGATLELFLVKEVNYVVTDRENYLPGRNSYSNVPTPSPLPFCSISPATTDSPKDGVITFRARSRAETMLERVKNQPQKTTGDILDNAIAWKIPIYPLHRFVSWLEKVGKKVEKLAGDTGLLVGRGVRELRGCFLKIETTSRPEFRQFSSWPSLGLTNHKTNQLNGNDLQRMTRKVNRTAKEATSAPGGGNGYCEMCRVCYDQLDTHVLSAQHSKLANDSSQYAQLDSIIAQHNLGVGALRKSLRIAKSPPPYLPPEMGGRQSTESACKQSSPVLSSPISIPKLNGHITRSTSRIHMVVPRVNLGTPVSLPPHFNGIELRSKKTPLKDTKTPTSGSDHEEKTKVKKPCSSPVPVAASPNKHSSASSPSVEHNLRSRKCQVKQSSPAAENPVRSPGTKPLPVLRAIPIVPKSLAKAPAKSSRTSNVNKLSSPPPPPPPQSQSPSKRLIKKRLSVEEKLIEDNKSYYKVEVLNSKLRSTDYFISQKQVEAKLNGNSTSNNNNQLKSPNEVKSVVVRFKKVRKSELAVLSDEAESFMFGEPKKELEQHSLSDERDEESEQDASESEEDVKTTKKSSRRSERSHSSSKSEETRIKEEEFDLTKVKQEVEDSSFHEKVMFSFEMKPRQEIWMTTYQRQAEGNEHYIPQYHTYPGSVMLPYELPWAKRKYKKSFKSFESKIPQHLLHEKPRKSPRCHASTLAIMSSLIPRRRLQRECTDRPVSYEEESSLTETVESSTSASSIAPRLQPEVVTSATKDLVDIDKIDTDPATFLGVDPTCVQEAEPLIRKAGFDLSLEALLSSSLQGPSFEIEESHPPNHKLFSNLRYVNIDSCASSECSDFFGFLDDGRVVSKKRKRKKRNMTGWPNESKYKRKLKEKDGPSSSSSMFTMTDPSFPFATGQHGTIPSSSLILPRKRGRPPKNRFKLVTPTLLSSPHTASATSPRTQELERKSEEEPRLKRKLFRIFTNSVN</sequence>
<dbReference type="EnsemblMetazoa" id="XM_014386176.2">
    <property type="protein sequence ID" value="XP_014241662.1"/>
    <property type="gene ID" value="LOC106662249"/>
</dbReference>
<evidence type="ECO:0000256" key="1">
    <source>
        <dbReference type="ARBA" id="ARBA00022723"/>
    </source>
</evidence>
<keyword evidence="2 4" id="KW-0863">Zinc-finger</keyword>
<keyword evidence="8" id="KW-1185">Reference proteome</keyword>
<feature type="compositionally biased region" description="Acidic residues" evidence="5">
    <location>
        <begin position="608"/>
        <end position="622"/>
    </location>
</feature>
<organism evidence="7 8">
    <name type="scientific">Cimex lectularius</name>
    <name type="common">Bed bug</name>
    <name type="synonym">Acanthia lectularia</name>
    <dbReference type="NCBI Taxonomy" id="79782"/>
    <lineage>
        <taxon>Eukaryota</taxon>
        <taxon>Metazoa</taxon>
        <taxon>Ecdysozoa</taxon>
        <taxon>Arthropoda</taxon>
        <taxon>Hexapoda</taxon>
        <taxon>Insecta</taxon>
        <taxon>Pterygota</taxon>
        <taxon>Neoptera</taxon>
        <taxon>Paraneoptera</taxon>
        <taxon>Hemiptera</taxon>
        <taxon>Heteroptera</taxon>
        <taxon>Panheteroptera</taxon>
        <taxon>Cimicomorpha</taxon>
        <taxon>Cimicidae</taxon>
        <taxon>Cimex</taxon>
    </lineage>
</organism>
<feature type="region of interest" description="Disordered" evidence="5">
    <location>
        <begin position="363"/>
        <end position="457"/>
    </location>
</feature>
<dbReference type="InterPro" id="IPR038545">
    <property type="entry name" value="Znf_DBF_sf"/>
</dbReference>
<dbReference type="SMART" id="SM00586">
    <property type="entry name" value="ZnF_DBF"/>
    <property type="match status" value="1"/>
</dbReference>
<feature type="compositionally biased region" description="Basic residues" evidence="5">
    <location>
        <begin position="965"/>
        <end position="976"/>
    </location>
</feature>
<feature type="compositionally biased region" description="Polar residues" evidence="5">
    <location>
        <begin position="319"/>
        <end position="328"/>
    </location>
</feature>
<feature type="region of interest" description="Disordered" evidence="5">
    <location>
        <begin position="594"/>
        <end position="650"/>
    </location>
</feature>
<evidence type="ECO:0000256" key="3">
    <source>
        <dbReference type="ARBA" id="ARBA00022833"/>
    </source>
</evidence>
<feature type="region of interest" description="Disordered" evidence="5">
    <location>
        <begin position="315"/>
        <end position="334"/>
    </location>
</feature>
<dbReference type="Proteomes" id="UP000494040">
    <property type="component" value="Unassembled WGS sequence"/>
</dbReference>
<dbReference type="GO" id="GO:0010571">
    <property type="term" value="P:positive regulation of nuclear cell cycle DNA replication"/>
    <property type="evidence" value="ECO:0007669"/>
    <property type="project" value="TreeGrafter"/>
</dbReference>
<name>A0A8I6RED1_CIMLE</name>
<dbReference type="GO" id="GO:0043539">
    <property type="term" value="F:protein serine/threonine kinase activator activity"/>
    <property type="evidence" value="ECO:0007669"/>
    <property type="project" value="TreeGrafter"/>
</dbReference>
<keyword evidence="3" id="KW-0862">Zinc</keyword>
<dbReference type="PANTHER" id="PTHR15375">
    <property type="entry name" value="ACTIVATOR OF S-PHASE KINASE-RELATED"/>
    <property type="match status" value="1"/>
</dbReference>
<evidence type="ECO:0000259" key="6">
    <source>
        <dbReference type="PROSITE" id="PS51265"/>
    </source>
</evidence>
<dbReference type="PROSITE" id="PS51265">
    <property type="entry name" value="ZF_DBF4"/>
    <property type="match status" value="1"/>
</dbReference>
<feature type="region of interest" description="Disordered" evidence="5">
    <location>
        <begin position="470"/>
        <end position="503"/>
    </location>
</feature>
<dbReference type="OrthoDB" id="21380at2759"/>
<feature type="region of interest" description="Disordered" evidence="5">
    <location>
        <begin position="907"/>
        <end position="1008"/>
    </location>
</feature>
<accession>A0A8I6RED1</accession>
<dbReference type="OMA" id="KSEPWYQ"/>
<feature type="region of interest" description="Disordered" evidence="5">
    <location>
        <begin position="1"/>
        <end position="28"/>
    </location>
</feature>
<dbReference type="GeneID" id="106662249"/>
<dbReference type="PANTHER" id="PTHR15375:SF26">
    <property type="entry name" value="PROTEIN CHIFFON"/>
    <property type="match status" value="1"/>
</dbReference>
<dbReference type="GO" id="GO:1901987">
    <property type="term" value="P:regulation of cell cycle phase transition"/>
    <property type="evidence" value="ECO:0007669"/>
    <property type="project" value="TreeGrafter"/>
</dbReference>
<feature type="compositionally biased region" description="Basic and acidic residues" evidence="5">
    <location>
        <begin position="632"/>
        <end position="650"/>
    </location>
</feature>
<feature type="compositionally biased region" description="Polar residues" evidence="5">
    <location>
        <begin position="982"/>
        <end position="997"/>
    </location>
</feature>
<feature type="compositionally biased region" description="Basic and acidic residues" evidence="5">
    <location>
        <begin position="998"/>
        <end position="1008"/>
    </location>
</feature>
<feature type="compositionally biased region" description="Basic and acidic residues" evidence="5">
    <location>
        <begin position="595"/>
        <end position="607"/>
    </location>
</feature>
<evidence type="ECO:0000313" key="7">
    <source>
        <dbReference type="EnsemblMetazoa" id="XP_014241662.1"/>
    </source>
</evidence>
<dbReference type="KEGG" id="clec:106662249"/>
<feature type="compositionally biased region" description="Low complexity" evidence="5">
    <location>
        <begin position="407"/>
        <end position="426"/>
    </location>
</feature>